<reference evidence="2" key="2">
    <citation type="submission" date="2023-05" db="EMBL/GenBank/DDBJ databases">
        <authorList>
            <consortium name="Lawrence Berkeley National Laboratory"/>
            <person name="Steindorff A."/>
            <person name="Hensen N."/>
            <person name="Bonometti L."/>
            <person name="Westerberg I."/>
            <person name="Brannstrom I.O."/>
            <person name="Guillou S."/>
            <person name="Cros-Aarteil S."/>
            <person name="Calhoun S."/>
            <person name="Haridas S."/>
            <person name="Kuo A."/>
            <person name="Mondo S."/>
            <person name="Pangilinan J."/>
            <person name="Riley R."/>
            <person name="Labutti K."/>
            <person name="Andreopoulos B."/>
            <person name="Lipzen A."/>
            <person name="Chen C."/>
            <person name="Yanf M."/>
            <person name="Daum C."/>
            <person name="Ng V."/>
            <person name="Clum A."/>
            <person name="Ohm R."/>
            <person name="Martin F."/>
            <person name="Silar P."/>
            <person name="Natvig D."/>
            <person name="Lalanne C."/>
            <person name="Gautier V."/>
            <person name="Ament-Velasquez S.L."/>
            <person name="Kruys A."/>
            <person name="Hutchinson M.I."/>
            <person name="Powell A.J."/>
            <person name="Barry K."/>
            <person name="Miller A.N."/>
            <person name="Grigoriev I.V."/>
            <person name="Debuchy R."/>
            <person name="Gladieux P."/>
            <person name="Thoren M.H."/>
            <person name="Johannesson H."/>
        </authorList>
    </citation>
    <scope>NUCLEOTIDE SEQUENCE</scope>
    <source>
        <strain evidence="2">PSN309</strain>
    </source>
</reference>
<feature type="signal peptide" evidence="1">
    <location>
        <begin position="1"/>
        <end position="22"/>
    </location>
</feature>
<accession>A0AAN6WRT9</accession>
<protein>
    <recommendedName>
        <fullName evidence="4">GPI anchored protein</fullName>
    </recommendedName>
</protein>
<evidence type="ECO:0000313" key="3">
    <source>
        <dbReference type="Proteomes" id="UP001302126"/>
    </source>
</evidence>
<proteinExistence type="predicted"/>
<sequence>MVGRSRFLAAVIAVVGLSGVLGQVSAFHQHYHQLRRADGTGDGFGWKGVECNDSLAYERFEKTAEQRWTRLKADELWKYIVDKWGEERPKNETSFTWFLQKTTRAPYLTRCSQGFTISCSAPGKPCGSNLPTPAVWLLDTVFWNIAAMQDFSEEAKTVSLPSLKSFAEKFVTVQRPVNMNHMLSSFLNSSGGALEATNLRNMFFGENNSTEYMTSHKNTLRSVREFSALAQTRFQNGPYGENFTFDRVYENPLAMFRNTWLIYTTPATIAEAFKGEEEGVDYFTAVIGNGELLDLEFPTRTETNRMVDRVMYTFVIPYLWRLQDLQPVLVSTGWDCGQPQKSAVIDRGMNDKDNNAEAEACIDGKLYYLQDASSKGTKLSLLPGTSSLGAAMLDKDGQMMDQDAEPSTYAGVRVHNLARAILARHRKMGNTFLDGKLPDTEEGKKSMTELWDEIIDGGANEKALLPGVVNVPTCDLETVERNQGRRKAGHQLDMAEFPCNAPDSGSMAVTLRSNHGWYGVLTAVFAVLVALV</sequence>
<keyword evidence="3" id="KW-1185">Reference proteome</keyword>
<name>A0AAN6WRT9_9PEZI</name>
<gene>
    <name evidence="2" type="ORF">QBC35DRAFT_250885</name>
</gene>
<dbReference type="AlphaFoldDB" id="A0AAN6WRT9"/>
<evidence type="ECO:0000313" key="2">
    <source>
        <dbReference type="EMBL" id="KAK4186994.1"/>
    </source>
</evidence>
<evidence type="ECO:0000256" key="1">
    <source>
        <dbReference type="SAM" id="SignalP"/>
    </source>
</evidence>
<keyword evidence="1" id="KW-0732">Signal</keyword>
<reference evidence="2" key="1">
    <citation type="journal article" date="2023" name="Mol. Phylogenet. Evol.">
        <title>Genome-scale phylogeny and comparative genomics of the fungal order Sordariales.</title>
        <authorList>
            <person name="Hensen N."/>
            <person name="Bonometti L."/>
            <person name="Westerberg I."/>
            <person name="Brannstrom I.O."/>
            <person name="Guillou S."/>
            <person name="Cros-Aarteil S."/>
            <person name="Calhoun S."/>
            <person name="Haridas S."/>
            <person name="Kuo A."/>
            <person name="Mondo S."/>
            <person name="Pangilinan J."/>
            <person name="Riley R."/>
            <person name="LaButti K."/>
            <person name="Andreopoulos B."/>
            <person name="Lipzen A."/>
            <person name="Chen C."/>
            <person name="Yan M."/>
            <person name="Daum C."/>
            <person name="Ng V."/>
            <person name="Clum A."/>
            <person name="Steindorff A."/>
            <person name="Ohm R.A."/>
            <person name="Martin F."/>
            <person name="Silar P."/>
            <person name="Natvig D.O."/>
            <person name="Lalanne C."/>
            <person name="Gautier V."/>
            <person name="Ament-Velasquez S.L."/>
            <person name="Kruys A."/>
            <person name="Hutchinson M.I."/>
            <person name="Powell A.J."/>
            <person name="Barry K."/>
            <person name="Miller A.N."/>
            <person name="Grigoriev I.V."/>
            <person name="Debuchy R."/>
            <person name="Gladieux P."/>
            <person name="Hiltunen Thoren M."/>
            <person name="Johannesson H."/>
        </authorList>
    </citation>
    <scope>NUCLEOTIDE SEQUENCE</scope>
    <source>
        <strain evidence="2">PSN309</strain>
    </source>
</reference>
<evidence type="ECO:0008006" key="4">
    <source>
        <dbReference type="Google" id="ProtNLM"/>
    </source>
</evidence>
<organism evidence="2 3">
    <name type="scientific">Podospora australis</name>
    <dbReference type="NCBI Taxonomy" id="1536484"/>
    <lineage>
        <taxon>Eukaryota</taxon>
        <taxon>Fungi</taxon>
        <taxon>Dikarya</taxon>
        <taxon>Ascomycota</taxon>
        <taxon>Pezizomycotina</taxon>
        <taxon>Sordariomycetes</taxon>
        <taxon>Sordariomycetidae</taxon>
        <taxon>Sordariales</taxon>
        <taxon>Podosporaceae</taxon>
        <taxon>Podospora</taxon>
    </lineage>
</organism>
<dbReference type="Proteomes" id="UP001302126">
    <property type="component" value="Unassembled WGS sequence"/>
</dbReference>
<feature type="chain" id="PRO_5042862906" description="GPI anchored protein" evidence="1">
    <location>
        <begin position="23"/>
        <end position="532"/>
    </location>
</feature>
<comment type="caution">
    <text evidence="2">The sequence shown here is derived from an EMBL/GenBank/DDBJ whole genome shotgun (WGS) entry which is preliminary data.</text>
</comment>
<dbReference type="EMBL" id="MU864411">
    <property type="protein sequence ID" value="KAK4186994.1"/>
    <property type="molecule type" value="Genomic_DNA"/>
</dbReference>